<feature type="compositionally biased region" description="Basic residues" evidence="1">
    <location>
        <begin position="41"/>
        <end position="53"/>
    </location>
</feature>
<evidence type="ECO:0000313" key="3">
    <source>
        <dbReference type="Proteomes" id="UP000747110"/>
    </source>
</evidence>
<gene>
    <name evidence="2" type="ORF">Vretifemale_8434</name>
</gene>
<accession>A0A8J4CB31</accession>
<feature type="region of interest" description="Disordered" evidence="1">
    <location>
        <begin position="41"/>
        <end position="65"/>
    </location>
</feature>
<dbReference type="Proteomes" id="UP000747110">
    <property type="component" value="Unassembled WGS sequence"/>
</dbReference>
<proteinExistence type="predicted"/>
<protein>
    <submittedName>
        <fullName evidence="2">Uncharacterized protein</fullName>
    </submittedName>
</protein>
<keyword evidence="3" id="KW-1185">Reference proteome</keyword>
<reference evidence="2" key="1">
    <citation type="journal article" date="2021" name="Proc. Natl. Acad. Sci. U.S.A.">
        <title>Three genomes in the algal genus Volvox reveal the fate of a haploid sex-determining region after a transition to homothallism.</title>
        <authorList>
            <person name="Yamamoto K."/>
            <person name="Hamaji T."/>
            <person name="Kawai-Toyooka H."/>
            <person name="Matsuzaki R."/>
            <person name="Takahashi F."/>
            <person name="Nishimura Y."/>
            <person name="Kawachi M."/>
            <person name="Noguchi H."/>
            <person name="Minakuchi Y."/>
            <person name="Umen J.G."/>
            <person name="Toyoda A."/>
            <person name="Nozaki H."/>
        </authorList>
    </citation>
    <scope>NUCLEOTIDE SEQUENCE</scope>
    <source>
        <strain evidence="2">NIES-3786</strain>
    </source>
</reference>
<feature type="non-terminal residue" evidence="2">
    <location>
        <position position="104"/>
    </location>
</feature>
<organism evidence="2 3">
    <name type="scientific">Volvox reticuliferus</name>
    <dbReference type="NCBI Taxonomy" id="1737510"/>
    <lineage>
        <taxon>Eukaryota</taxon>
        <taxon>Viridiplantae</taxon>
        <taxon>Chlorophyta</taxon>
        <taxon>core chlorophytes</taxon>
        <taxon>Chlorophyceae</taxon>
        <taxon>CS clade</taxon>
        <taxon>Chlamydomonadales</taxon>
        <taxon>Volvocaceae</taxon>
        <taxon>Volvox</taxon>
    </lineage>
</organism>
<dbReference type="EMBL" id="BNCP01000014">
    <property type="protein sequence ID" value="GIL79025.1"/>
    <property type="molecule type" value="Genomic_DNA"/>
</dbReference>
<feature type="non-terminal residue" evidence="2">
    <location>
        <position position="1"/>
    </location>
</feature>
<comment type="caution">
    <text evidence="2">The sequence shown here is derived from an EMBL/GenBank/DDBJ whole genome shotgun (WGS) entry which is preliminary data.</text>
</comment>
<evidence type="ECO:0000313" key="2">
    <source>
        <dbReference type="EMBL" id="GIL79025.1"/>
    </source>
</evidence>
<evidence type="ECO:0000256" key="1">
    <source>
        <dbReference type="SAM" id="MobiDB-lite"/>
    </source>
</evidence>
<sequence length="104" mass="11388">QTPGLLHLQHQLLQSHLVDPGAEAGPFQPGVHSRALDQIAHRAHRGPSKRSRTLTHNLQPGEETHGSAVAQELRVHQDEVAATQRSGLLYELHGIVGAERGYNF</sequence>
<dbReference type="AlphaFoldDB" id="A0A8J4CB31"/>
<name>A0A8J4CB31_9CHLO</name>